<dbReference type="Pfam" id="PF16088">
    <property type="entry name" value="BORCS7"/>
    <property type="match status" value="1"/>
</dbReference>
<keyword evidence="5" id="KW-0458">Lysosome</keyword>
<keyword evidence="7" id="KW-1185">Reference proteome</keyword>
<evidence type="ECO:0000313" key="6">
    <source>
        <dbReference type="EMBL" id="KYR01499.1"/>
    </source>
</evidence>
<evidence type="ECO:0000256" key="2">
    <source>
        <dbReference type="ARBA" id="ARBA00005433"/>
    </source>
</evidence>
<comment type="caution">
    <text evidence="6">The sequence shown here is derived from an EMBL/GenBank/DDBJ whole genome shotgun (WGS) entry which is preliminary data.</text>
</comment>
<dbReference type="GO" id="GO:0005765">
    <property type="term" value="C:lysosomal membrane"/>
    <property type="evidence" value="ECO:0007669"/>
    <property type="project" value="UniProtKB-SubCell"/>
</dbReference>
<dbReference type="EMBL" id="LODT01000006">
    <property type="protein sequence ID" value="KYR01499.1"/>
    <property type="molecule type" value="Genomic_DNA"/>
</dbReference>
<evidence type="ECO:0000256" key="5">
    <source>
        <dbReference type="ARBA" id="ARBA00023228"/>
    </source>
</evidence>
<dbReference type="InterPro" id="IPR032143">
    <property type="entry name" value="BORCS7"/>
</dbReference>
<reference evidence="6 7" key="1">
    <citation type="submission" date="2015-12" db="EMBL/GenBank/DDBJ databases">
        <title>Dictyostelia acquired genes for synthesis and detection of signals that induce cell-type specialization by lateral gene transfer from prokaryotes.</title>
        <authorList>
            <person name="Gloeckner G."/>
            <person name="Schaap P."/>
        </authorList>
    </citation>
    <scope>NUCLEOTIDE SEQUENCE [LARGE SCALE GENOMIC DNA]</scope>
    <source>
        <strain evidence="6 7">TK</strain>
    </source>
</reference>
<comment type="subcellular location">
    <subcellularLocation>
        <location evidence="1">Lysosome membrane</location>
    </subcellularLocation>
</comment>
<dbReference type="InParanoid" id="A0A152A5J8"/>
<evidence type="ECO:0000256" key="4">
    <source>
        <dbReference type="ARBA" id="ARBA00023136"/>
    </source>
</evidence>
<protein>
    <recommendedName>
        <fullName evidence="3">BLOC-1-related complex subunit 7</fullName>
    </recommendedName>
</protein>
<evidence type="ECO:0000313" key="7">
    <source>
        <dbReference type="Proteomes" id="UP000076078"/>
    </source>
</evidence>
<accession>A0A152A5J8</accession>
<evidence type="ECO:0000256" key="3">
    <source>
        <dbReference type="ARBA" id="ARBA00022295"/>
    </source>
</evidence>
<evidence type="ECO:0000256" key="1">
    <source>
        <dbReference type="ARBA" id="ARBA00004656"/>
    </source>
</evidence>
<dbReference type="OMA" id="VHENIMT"/>
<proteinExistence type="inferred from homology"/>
<comment type="similarity">
    <text evidence="2">Belongs to the BORCS7 family.</text>
</comment>
<sequence length="127" mass="14463">MSNIVMPFVKSQPIDDPSMILKKELTEKGENIVTDMGRAIKALVKHSNVHENIMTIAKTFESHETNVTQTDEMIAQMSLLSKELNQQVKILQTSFQTLDTINKQVIDVNNLPHSYTNIPKINKDNRQ</sequence>
<dbReference type="AlphaFoldDB" id="A0A152A5J8"/>
<keyword evidence="4" id="KW-0472">Membrane</keyword>
<gene>
    <name evidence="6" type="ORF">DLAC_01486</name>
</gene>
<organism evidence="6 7">
    <name type="scientific">Tieghemostelium lacteum</name>
    <name type="common">Slime mold</name>
    <name type="synonym">Dictyostelium lacteum</name>
    <dbReference type="NCBI Taxonomy" id="361077"/>
    <lineage>
        <taxon>Eukaryota</taxon>
        <taxon>Amoebozoa</taxon>
        <taxon>Evosea</taxon>
        <taxon>Eumycetozoa</taxon>
        <taxon>Dictyostelia</taxon>
        <taxon>Dictyosteliales</taxon>
        <taxon>Raperosteliaceae</taxon>
        <taxon>Tieghemostelium</taxon>
    </lineage>
</organism>
<dbReference type="OrthoDB" id="2324860at2759"/>
<name>A0A152A5J8_TIELA</name>
<dbReference type="Proteomes" id="UP000076078">
    <property type="component" value="Unassembled WGS sequence"/>
</dbReference>